<dbReference type="EMBL" id="MLYV02001136">
    <property type="protein sequence ID" value="PSR72763.1"/>
    <property type="molecule type" value="Genomic_DNA"/>
</dbReference>
<dbReference type="AlphaFoldDB" id="A0A2R6NK78"/>
<sequence>MIWVWTGNIDESNATVLPFPVVEYPFLLAWLCLGEDIRGVRLLDTSDMDAALDAAMLHAGSEDPSAASSRGGLAKGFEDRSKPTLL</sequence>
<name>A0A2R6NK78_9APHY</name>
<protein>
    <submittedName>
        <fullName evidence="2">Uncharacterized protein</fullName>
    </submittedName>
</protein>
<dbReference type="Proteomes" id="UP000186601">
    <property type="component" value="Unassembled WGS sequence"/>
</dbReference>
<evidence type="ECO:0000313" key="3">
    <source>
        <dbReference type="Proteomes" id="UP000186601"/>
    </source>
</evidence>
<comment type="caution">
    <text evidence="2">The sequence shown here is derived from an EMBL/GenBank/DDBJ whole genome shotgun (WGS) entry which is preliminary data.</text>
</comment>
<gene>
    <name evidence="2" type="ORF">PHLCEN_2v11362</name>
</gene>
<keyword evidence="3" id="KW-1185">Reference proteome</keyword>
<proteinExistence type="predicted"/>
<feature type="compositionally biased region" description="Basic and acidic residues" evidence="1">
    <location>
        <begin position="76"/>
        <end position="86"/>
    </location>
</feature>
<evidence type="ECO:0000313" key="2">
    <source>
        <dbReference type="EMBL" id="PSR72763.1"/>
    </source>
</evidence>
<reference evidence="2 3" key="1">
    <citation type="submission" date="2018-02" db="EMBL/GenBank/DDBJ databases">
        <title>Genome sequence of the basidiomycete white-rot fungus Phlebia centrifuga.</title>
        <authorList>
            <person name="Granchi Z."/>
            <person name="Peng M."/>
            <person name="de Vries R.P."/>
            <person name="Hilden K."/>
            <person name="Makela M.R."/>
            <person name="Grigoriev I."/>
            <person name="Riley R."/>
        </authorList>
    </citation>
    <scope>NUCLEOTIDE SEQUENCE [LARGE SCALE GENOMIC DNA]</scope>
    <source>
        <strain evidence="2 3">FBCC195</strain>
    </source>
</reference>
<evidence type="ECO:0000256" key="1">
    <source>
        <dbReference type="SAM" id="MobiDB-lite"/>
    </source>
</evidence>
<feature type="region of interest" description="Disordered" evidence="1">
    <location>
        <begin position="60"/>
        <end position="86"/>
    </location>
</feature>
<organism evidence="2 3">
    <name type="scientific">Hermanssonia centrifuga</name>
    <dbReference type="NCBI Taxonomy" id="98765"/>
    <lineage>
        <taxon>Eukaryota</taxon>
        <taxon>Fungi</taxon>
        <taxon>Dikarya</taxon>
        <taxon>Basidiomycota</taxon>
        <taxon>Agaricomycotina</taxon>
        <taxon>Agaricomycetes</taxon>
        <taxon>Polyporales</taxon>
        <taxon>Meruliaceae</taxon>
        <taxon>Hermanssonia</taxon>
    </lineage>
</organism>
<accession>A0A2R6NK78</accession>